<feature type="transmembrane region" description="Helical" evidence="15">
    <location>
        <begin position="560"/>
        <end position="580"/>
    </location>
</feature>
<dbReference type="Proteomes" id="UP000186817">
    <property type="component" value="Unassembled WGS sequence"/>
</dbReference>
<evidence type="ECO:0000256" key="1">
    <source>
        <dbReference type="ARBA" id="ARBA00004141"/>
    </source>
</evidence>
<dbReference type="Pfam" id="PF00520">
    <property type="entry name" value="Ion_trans"/>
    <property type="match status" value="1"/>
</dbReference>
<evidence type="ECO:0000256" key="2">
    <source>
        <dbReference type="ARBA" id="ARBA00022448"/>
    </source>
</evidence>
<evidence type="ECO:0000256" key="11">
    <source>
        <dbReference type="ARBA" id="ARBA00023136"/>
    </source>
</evidence>
<feature type="transmembrane region" description="Helical" evidence="15">
    <location>
        <begin position="662"/>
        <end position="686"/>
    </location>
</feature>
<feature type="domain" description="EF-hand" evidence="16">
    <location>
        <begin position="711"/>
        <end position="746"/>
    </location>
</feature>
<reference evidence="17 18" key="1">
    <citation type="submission" date="2016-02" db="EMBL/GenBank/DDBJ databases">
        <title>Genome analysis of coral dinoflagellate symbionts highlights evolutionary adaptations to a symbiotic lifestyle.</title>
        <authorList>
            <person name="Aranda M."/>
            <person name="Li Y."/>
            <person name="Liew Y.J."/>
            <person name="Baumgarten S."/>
            <person name="Simakov O."/>
            <person name="Wilson M."/>
            <person name="Piel J."/>
            <person name="Ashoor H."/>
            <person name="Bougouffa S."/>
            <person name="Bajic V.B."/>
            <person name="Ryu T."/>
            <person name="Ravasi T."/>
            <person name="Bayer T."/>
            <person name="Micklem G."/>
            <person name="Kim H."/>
            <person name="Bhak J."/>
            <person name="Lajeunesse T.C."/>
            <person name="Voolstra C.R."/>
        </authorList>
    </citation>
    <scope>NUCLEOTIDE SEQUENCE [LARGE SCALE GENOMIC DNA]</scope>
    <source>
        <strain evidence="17 18">CCMP2467</strain>
    </source>
</reference>
<feature type="compositionally biased region" description="Polar residues" evidence="14">
    <location>
        <begin position="858"/>
        <end position="870"/>
    </location>
</feature>
<evidence type="ECO:0000256" key="7">
    <source>
        <dbReference type="ARBA" id="ARBA00022837"/>
    </source>
</evidence>
<feature type="transmembrane region" description="Helical" evidence="15">
    <location>
        <begin position="633"/>
        <end position="650"/>
    </location>
</feature>
<dbReference type="InterPro" id="IPR005821">
    <property type="entry name" value="Ion_trans_dom"/>
</dbReference>
<dbReference type="Gene3D" id="1.20.120.350">
    <property type="entry name" value="Voltage-gated potassium channels. Chain C"/>
    <property type="match status" value="1"/>
</dbReference>
<feature type="transmembrane region" description="Helical" evidence="15">
    <location>
        <begin position="587"/>
        <end position="613"/>
    </location>
</feature>
<feature type="transmembrane region" description="Helical" evidence="15">
    <location>
        <begin position="487"/>
        <end position="510"/>
    </location>
</feature>
<dbReference type="CDD" id="cd00051">
    <property type="entry name" value="EFh"/>
    <property type="match status" value="1"/>
</dbReference>
<dbReference type="InterPro" id="IPR002048">
    <property type="entry name" value="EF_hand_dom"/>
</dbReference>
<feature type="region of interest" description="Disordered" evidence="14">
    <location>
        <begin position="306"/>
        <end position="342"/>
    </location>
</feature>
<keyword evidence="8" id="KW-0851">Voltage-gated channel</keyword>
<dbReference type="GO" id="GO:0008331">
    <property type="term" value="F:high voltage-gated calcium channel activity"/>
    <property type="evidence" value="ECO:0007669"/>
    <property type="project" value="TreeGrafter"/>
</dbReference>
<dbReference type="InterPro" id="IPR027359">
    <property type="entry name" value="Volt_channel_dom_sf"/>
</dbReference>
<feature type="region of interest" description="Disordered" evidence="14">
    <location>
        <begin position="121"/>
        <end position="141"/>
    </location>
</feature>
<evidence type="ECO:0000313" key="17">
    <source>
        <dbReference type="EMBL" id="OLP84387.1"/>
    </source>
</evidence>
<dbReference type="PANTHER" id="PTHR45628">
    <property type="entry name" value="VOLTAGE-DEPENDENT CALCIUM CHANNEL TYPE A SUBUNIT ALPHA-1"/>
    <property type="match status" value="1"/>
</dbReference>
<keyword evidence="6 15" id="KW-0812">Transmembrane</keyword>
<dbReference type="PROSITE" id="PS50222">
    <property type="entry name" value="EF_HAND_2"/>
    <property type="match status" value="1"/>
</dbReference>
<name>A0A1Q9CNE6_SYMMI</name>
<dbReference type="OrthoDB" id="423205at2759"/>
<keyword evidence="12" id="KW-0325">Glycoprotein</keyword>
<organism evidence="17 18">
    <name type="scientific">Symbiodinium microadriaticum</name>
    <name type="common">Dinoflagellate</name>
    <name type="synonym">Zooxanthella microadriatica</name>
    <dbReference type="NCBI Taxonomy" id="2951"/>
    <lineage>
        <taxon>Eukaryota</taxon>
        <taxon>Sar</taxon>
        <taxon>Alveolata</taxon>
        <taxon>Dinophyceae</taxon>
        <taxon>Suessiales</taxon>
        <taxon>Symbiodiniaceae</taxon>
        <taxon>Symbiodinium</taxon>
    </lineage>
</organism>
<evidence type="ECO:0000256" key="3">
    <source>
        <dbReference type="ARBA" id="ARBA00022553"/>
    </source>
</evidence>
<sequence length="885" mass="98760">MAPVCIEGSEDLGLGAPKDRGQRTLATRDIGEGEEIFQEPPLALLVPSRELPWAKTLRSALRTLSEDCAWQFCLAVQCLSEEEFPQSRRPEGLRPLSAHARQKLQISRAAAMVSFHALPDIREVQPSEPDEDEAVLASELSTESPGVVIPVLTPLTSQPSAASPQAGPSQKSLPSVSSTSGYSGRDFPGAASAASAVSAASGHHSAASVMSPLSEVSVEMMTSDATNKSTIFPRKLPDRAVQQDAIPERRNPKLTKAFQSLLDALVQQHVTELRETERSAKRIRRSMDNADAARNLQKNLQHSLSTPTQMTNYSPNGVVTPGSEVGTISQEPTKLKLGRGSTTSQQILCRQRQGMPEVNADKVLEAFAVNSVPSQKSAASVDRELLEMLDSADVVEPGHRQQTSATFGFFSETESSILKRWRNLSARQKLKAWLQSNSFEILISCALCINVLWMAFELQIHGSMAGFEIGVFPTPMMPKDTWPSWEAWLLAGDMIFAGFFALDVVVRVLVLGLTFWKSWMNYIDVIVSAISMMELTATLYTLPVNPILFRLLRMGKLTRAIRVVSMTSVLASLQLLIKCLAASRDMLFWSFCLLTFVQCVAGMVVSTLCWEYLRDENFDAQLREDVFRYYGTFSRTFLSMFEILFANWSPPCRVLVEHVSEWFSIFFLLYRCVLGFAVLNVVNAVFVQQTMKTASSDEDLAFKQKEKDIAMYHRKVKKLFATMDSSGDGAINFDEFSKLVKSPKLRFWMSQLELEYHDLLSLFEFLDNGDGQITLHEFIDGASRLKGHAKAIDIWRMETKVEVLFEEVLHILRGDDKEETMEVTEPQSPEARKISSIQEVFDHSAFRHIKATTFVHDPSNSGEVQPTTTRPMLAADDPLHDHHLP</sequence>
<dbReference type="PROSITE" id="PS00018">
    <property type="entry name" value="EF_HAND_1"/>
    <property type="match status" value="1"/>
</dbReference>
<evidence type="ECO:0000313" key="18">
    <source>
        <dbReference type="Proteomes" id="UP000186817"/>
    </source>
</evidence>
<evidence type="ECO:0000256" key="10">
    <source>
        <dbReference type="ARBA" id="ARBA00023065"/>
    </source>
</evidence>
<keyword evidence="18" id="KW-1185">Reference proteome</keyword>
<dbReference type="InterPro" id="IPR011992">
    <property type="entry name" value="EF-hand-dom_pair"/>
</dbReference>
<dbReference type="InterPro" id="IPR018247">
    <property type="entry name" value="EF_Hand_1_Ca_BS"/>
</dbReference>
<dbReference type="SMART" id="SM00054">
    <property type="entry name" value="EFh"/>
    <property type="match status" value="2"/>
</dbReference>
<accession>A0A1Q9CNE6</accession>
<keyword evidence="2" id="KW-0813">Transport</keyword>
<comment type="caution">
    <text evidence="17">The sequence shown here is derived from an EMBL/GenBank/DDBJ whole genome shotgun (WGS) entry which is preliminary data.</text>
</comment>
<keyword evidence="7" id="KW-0106">Calcium</keyword>
<feature type="transmembrane region" description="Helical" evidence="15">
    <location>
        <begin position="522"/>
        <end position="540"/>
    </location>
</feature>
<dbReference type="EMBL" id="LSRX01001045">
    <property type="protein sequence ID" value="OLP84387.1"/>
    <property type="molecule type" value="Genomic_DNA"/>
</dbReference>
<feature type="compositionally biased region" description="Polar residues" evidence="14">
    <location>
        <begin position="306"/>
        <end position="317"/>
    </location>
</feature>
<proteinExistence type="predicted"/>
<evidence type="ECO:0000256" key="15">
    <source>
        <dbReference type="SAM" id="Phobius"/>
    </source>
</evidence>
<evidence type="ECO:0000256" key="12">
    <source>
        <dbReference type="ARBA" id="ARBA00023180"/>
    </source>
</evidence>
<keyword evidence="9 15" id="KW-1133">Transmembrane helix</keyword>
<keyword evidence="4" id="KW-0109">Calcium transport</keyword>
<evidence type="ECO:0000259" key="16">
    <source>
        <dbReference type="PROSITE" id="PS50222"/>
    </source>
</evidence>
<keyword evidence="11 15" id="KW-0472">Membrane</keyword>
<comment type="subcellular location">
    <subcellularLocation>
        <location evidence="1">Membrane</location>
        <topology evidence="1">Multi-pass membrane protein</topology>
    </subcellularLocation>
</comment>
<dbReference type="AlphaFoldDB" id="A0A1Q9CNE6"/>
<keyword evidence="5" id="KW-0107">Calcium channel</keyword>
<keyword evidence="13" id="KW-0407">Ion channel</keyword>
<keyword evidence="10" id="KW-0406">Ion transport</keyword>
<protein>
    <submittedName>
        <fullName evidence="17">Cation channel sperm-associated protein 1</fullName>
    </submittedName>
</protein>
<dbReference type="PANTHER" id="PTHR45628:SF7">
    <property type="entry name" value="VOLTAGE-DEPENDENT CALCIUM CHANNEL TYPE A SUBUNIT ALPHA-1"/>
    <property type="match status" value="1"/>
</dbReference>
<dbReference type="GO" id="GO:0005509">
    <property type="term" value="F:calcium ion binding"/>
    <property type="evidence" value="ECO:0007669"/>
    <property type="project" value="InterPro"/>
</dbReference>
<dbReference type="GO" id="GO:0005891">
    <property type="term" value="C:voltage-gated calcium channel complex"/>
    <property type="evidence" value="ECO:0007669"/>
    <property type="project" value="TreeGrafter"/>
</dbReference>
<gene>
    <name evidence="17" type="primary">Catsper1</name>
    <name evidence="17" type="ORF">AK812_SmicGene34759</name>
</gene>
<dbReference type="Gene3D" id="1.10.238.10">
    <property type="entry name" value="EF-hand"/>
    <property type="match status" value="1"/>
</dbReference>
<evidence type="ECO:0000256" key="4">
    <source>
        <dbReference type="ARBA" id="ARBA00022568"/>
    </source>
</evidence>
<keyword evidence="3" id="KW-0597">Phosphoprotein</keyword>
<dbReference type="InterPro" id="IPR050599">
    <property type="entry name" value="VDCC_alpha-1_subunit"/>
</dbReference>
<evidence type="ECO:0000256" key="9">
    <source>
        <dbReference type="ARBA" id="ARBA00022989"/>
    </source>
</evidence>
<dbReference type="GO" id="GO:0098703">
    <property type="term" value="P:calcium ion import across plasma membrane"/>
    <property type="evidence" value="ECO:0007669"/>
    <property type="project" value="TreeGrafter"/>
</dbReference>
<evidence type="ECO:0000256" key="8">
    <source>
        <dbReference type="ARBA" id="ARBA00022882"/>
    </source>
</evidence>
<dbReference type="Gene3D" id="1.10.287.70">
    <property type="match status" value="1"/>
</dbReference>
<feature type="transmembrane region" description="Helical" evidence="15">
    <location>
        <begin position="437"/>
        <end position="456"/>
    </location>
</feature>
<evidence type="ECO:0000256" key="13">
    <source>
        <dbReference type="ARBA" id="ARBA00023303"/>
    </source>
</evidence>
<evidence type="ECO:0000256" key="5">
    <source>
        <dbReference type="ARBA" id="ARBA00022673"/>
    </source>
</evidence>
<dbReference type="SUPFAM" id="SSF47473">
    <property type="entry name" value="EF-hand"/>
    <property type="match status" value="1"/>
</dbReference>
<evidence type="ECO:0000256" key="14">
    <source>
        <dbReference type="SAM" id="MobiDB-lite"/>
    </source>
</evidence>
<evidence type="ECO:0000256" key="6">
    <source>
        <dbReference type="ARBA" id="ARBA00022692"/>
    </source>
</evidence>
<feature type="region of interest" description="Disordered" evidence="14">
    <location>
        <begin position="156"/>
        <end position="182"/>
    </location>
</feature>
<feature type="region of interest" description="Disordered" evidence="14">
    <location>
        <begin position="856"/>
        <end position="885"/>
    </location>
</feature>